<evidence type="ECO:0000256" key="12">
    <source>
        <dbReference type="SAM" id="MobiDB-lite"/>
    </source>
</evidence>
<evidence type="ECO:0000256" key="5">
    <source>
        <dbReference type="ARBA" id="ARBA00022729"/>
    </source>
</evidence>
<dbReference type="PANTHER" id="PTHR34933">
    <property type="entry name" value="FLAGELLAR L-RING PROTEIN"/>
    <property type="match status" value="1"/>
</dbReference>
<dbReference type="Proteomes" id="UP000273643">
    <property type="component" value="Unassembled WGS sequence"/>
</dbReference>
<evidence type="ECO:0000313" key="15">
    <source>
        <dbReference type="Proteomes" id="UP000273643"/>
    </source>
</evidence>
<keyword evidence="10" id="KW-0449">Lipoprotein</keyword>
<evidence type="ECO:0000256" key="4">
    <source>
        <dbReference type="ARBA" id="ARBA00011439"/>
    </source>
</evidence>
<name>A0A3N1NWR4_9GAMM</name>
<comment type="subcellular location">
    <subcellularLocation>
        <location evidence="11">Cell outer membrane</location>
    </subcellularLocation>
    <subcellularLocation>
        <location evidence="11">Bacterial flagellum basal body</location>
    </subcellularLocation>
    <subcellularLocation>
        <location evidence="2">Membrane</location>
        <topology evidence="2">Lipid-anchor</topology>
    </subcellularLocation>
</comment>
<dbReference type="EMBL" id="RJUK01000001">
    <property type="protein sequence ID" value="ROQ19921.1"/>
    <property type="molecule type" value="Genomic_DNA"/>
</dbReference>
<sequence length="236" mass="25200">MITAALIRCCQQTLARAALLLLAVSVSACVTYERPVPGDPYYAATIPTASSVPQRTEGSLYQGNYGMALYTDRKALNVGDIITVTLSERTVSSKSSGVSVDKESELDFNAGPLLGTNPSFRGNTLDTNLSQNRSFSGDAGADQSNSLQGNITVTVAEVLPNGGLVVRGEKWITINRGDEFIRISGIVRPDDVSPDNTVPSTRLANAQISYSGTGTLADSQSMGWLSRFFNSGYWPF</sequence>
<keyword evidence="14" id="KW-0282">Flagellum</keyword>
<keyword evidence="9 11" id="KW-0998">Cell outer membrane</keyword>
<accession>A0A3N1NWR4</accession>
<dbReference type="RefSeq" id="WP_123637192.1">
    <property type="nucleotide sequence ID" value="NZ_JBHYFO010000009.1"/>
</dbReference>
<keyword evidence="15" id="KW-1185">Reference proteome</keyword>
<evidence type="ECO:0000256" key="3">
    <source>
        <dbReference type="ARBA" id="ARBA00006929"/>
    </source>
</evidence>
<evidence type="ECO:0000256" key="8">
    <source>
        <dbReference type="ARBA" id="ARBA00023143"/>
    </source>
</evidence>
<comment type="function">
    <text evidence="1 11">Assembles around the rod to form the L-ring and probably protects the motor/basal body from shearing forces during rotation.</text>
</comment>
<dbReference type="PRINTS" id="PR01008">
    <property type="entry name" value="FLGLRINGFLGH"/>
</dbReference>
<dbReference type="GO" id="GO:0071973">
    <property type="term" value="P:bacterial-type flagellum-dependent cell motility"/>
    <property type="evidence" value="ECO:0007669"/>
    <property type="project" value="InterPro"/>
</dbReference>
<gene>
    <name evidence="11" type="primary">flgH</name>
    <name evidence="14" type="ORF">EDC38_0512</name>
</gene>
<dbReference type="PANTHER" id="PTHR34933:SF1">
    <property type="entry name" value="FLAGELLAR L-RING PROTEIN"/>
    <property type="match status" value="1"/>
</dbReference>
<dbReference type="GO" id="GO:0009279">
    <property type="term" value="C:cell outer membrane"/>
    <property type="evidence" value="ECO:0007669"/>
    <property type="project" value="UniProtKB-SubCell"/>
</dbReference>
<dbReference type="InterPro" id="IPR000527">
    <property type="entry name" value="Flag_Lring"/>
</dbReference>
<dbReference type="GO" id="GO:0003774">
    <property type="term" value="F:cytoskeletal motor activity"/>
    <property type="evidence" value="ECO:0007669"/>
    <property type="project" value="InterPro"/>
</dbReference>
<evidence type="ECO:0000256" key="1">
    <source>
        <dbReference type="ARBA" id="ARBA00002591"/>
    </source>
</evidence>
<comment type="caution">
    <text evidence="14">The sequence shown here is derived from an EMBL/GenBank/DDBJ whole genome shotgun (WGS) entry which is preliminary data.</text>
</comment>
<keyword evidence="14" id="KW-0966">Cell projection</keyword>
<feature type="chain" id="PRO_5018244166" description="Flagellar L-ring protein" evidence="13">
    <location>
        <begin position="29"/>
        <end position="236"/>
    </location>
</feature>
<evidence type="ECO:0000313" key="14">
    <source>
        <dbReference type="EMBL" id="ROQ19921.1"/>
    </source>
</evidence>
<feature type="compositionally biased region" description="Polar residues" evidence="12">
    <location>
        <begin position="116"/>
        <end position="135"/>
    </location>
</feature>
<dbReference type="GO" id="GO:0009427">
    <property type="term" value="C:bacterial-type flagellum basal body, distal rod, L ring"/>
    <property type="evidence" value="ECO:0007669"/>
    <property type="project" value="InterPro"/>
</dbReference>
<dbReference type="OrthoDB" id="9789463at2"/>
<evidence type="ECO:0000256" key="13">
    <source>
        <dbReference type="SAM" id="SignalP"/>
    </source>
</evidence>
<evidence type="ECO:0000256" key="6">
    <source>
        <dbReference type="ARBA" id="ARBA00023136"/>
    </source>
</evidence>
<dbReference type="Pfam" id="PF02107">
    <property type="entry name" value="FlgH"/>
    <property type="match status" value="1"/>
</dbReference>
<feature type="signal peptide" evidence="13">
    <location>
        <begin position="1"/>
        <end position="28"/>
    </location>
</feature>
<comment type="similarity">
    <text evidence="3 11">Belongs to the FlgH family.</text>
</comment>
<keyword evidence="7" id="KW-0564">Palmitate</keyword>
<evidence type="ECO:0000256" key="7">
    <source>
        <dbReference type="ARBA" id="ARBA00023139"/>
    </source>
</evidence>
<keyword evidence="8 11" id="KW-0975">Bacterial flagellum</keyword>
<dbReference type="NCBIfam" id="NF001304">
    <property type="entry name" value="PRK00249.1-4"/>
    <property type="match status" value="1"/>
</dbReference>
<protein>
    <recommendedName>
        <fullName evidence="11">Flagellar L-ring protein</fullName>
    </recommendedName>
    <alternativeName>
        <fullName evidence="11">Basal body L-ring protein</fullName>
    </alternativeName>
</protein>
<keyword evidence="14" id="KW-0969">Cilium</keyword>
<keyword evidence="6 11" id="KW-0472">Membrane</keyword>
<organism evidence="14 15">
    <name type="scientific">Marinimicrobium koreense</name>
    <dbReference type="NCBI Taxonomy" id="306545"/>
    <lineage>
        <taxon>Bacteria</taxon>
        <taxon>Pseudomonadati</taxon>
        <taxon>Pseudomonadota</taxon>
        <taxon>Gammaproteobacteria</taxon>
        <taxon>Cellvibrionales</taxon>
        <taxon>Cellvibrionaceae</taxon>
        <taxon>Marinimicrobium</taxon>
    </lineage>
</organism>
<proteinExistence type="inferred from homology"/>
<feature type="region of interest" description="Disordered" evidence="12">
    <location>
        <begin position="111"/>
        <end position="143"/>
    </location>
</feature>
<evidence type="ECO:0000256" key="10">
    <source>
        <dbReference type="ARBA" id="ARBA00023288"/>
    </source>
</evidence>
<comment type="subunit">
    <text evidence="4 11">The basal body constitutes a major portion of the flagellar organelle and consists of four rings (L,P,S, and M) mounted on a central rod.</text>
</comment>
<evidence type="ECO:0000256" key="2">
    <source>
        <dbReference type="ARBA" id="ARBA00004635"/>
    </source>
</evidence>
<evidence type="ECO:0000256" key="11">
    <source>
        <dbReference type="HAMAP-Rule" id="MF_00415"/>
    </source>
</evidence>
<keyword evidence="5 13" id="KW-0732">Signal</keyword>
<dbReference type="HAMAP" id="MF_00415">
    <property type="entry name" value="FlgH"/>
    <property type="match status" value="1"/>
</dbReference>
<dbReference type="AlphaFoldDB" id="A0A3N1NWR4"/>
<reference evidence="14 15" key="1">
    <citation type="submission" date="2018-11" db="EMBL/GenBank/DDBJ databases">
        <title>Genomic Encyclopedia of Type Strains, Phase IV (KMG-IV): sequencing the most valuable type-strain genomes for metagenomic binning, comparative biology and taxonomic classification.</title>
        <authorList>
            <person name="Goeker M."/>
        </authorList>
    </citation>
    <scope>NUCLEOTIDE SEQUENCE [LARGE SCALE GENOMIC DNA]</scope>
    <source>
        <strain evidence="14 15">DSM 16974</strain>
    </source>
</reference>
<evidence type="ECO:0000256" key="9">
    <source>
        <dbReference type="ARBA" id="ARBA00023237"/>
    </source>
</evidence>